<sequence length="489" mass="52970">MTDPDDTLRRELGWTGPEESDFEPDTSPTKRPRKAPEPPSIPGRPPVDPTVPKSPNNAEPDDPHGVPTDPDAERARTSFREPPAQPPQAPPQQPPPPAPHPPQQPPQPPHDPRQAAPRPDPWDQHPPGWKMPPQRPPGPPPPQPYGPPPGQPWPAEGGFAPDGGAPGQPPPTIPPASYADRIRVNDLVPQRRQPPGSGWRLLVYRATFGLINPGPSPEDIRQAEMEAKVKGVLRGHYKVGVMGKGGVGKTTVSASIGSMFAHLRQDDRVVAIDADTSFGKLGSRVDPRAHSSYWELASDKHLETFADVRSRVGNNSAGLFVLAGEGSPARRRVLDAAIYREATTRLDRHFSISVVDCSSTMDSPVTQEVLRDLDALVVVSSPWVDGAATAGQTLDWLAARGMTSLLQRTVVVLNDSDGHADKRTRSILANQFSGQGQVVVEVPFDGHLRPGGVVDIHEMSPPVRKKFLEIAAALAEHFPTHDDRARERS</sequence>
<proteinExistence type="predicted"/>
<dbReference type="PANTHER" id="PTHR43384:SF14">
    <property type="entry name" value="ESX-1 SECRETION-ASSOCIATED PROTEIN ESPI"/>
    <property type="match status" value="1"/>
</dbReference>
<feature type="compositionally biased region" description="Pro residues" evidence="1">
    <location>
        <begin position="83"/>
        <end position="109"/>
    </location>
</feature>
<feature type="domain" description="CobQ/CobB/MinD/ParA nucleotide binding" evidence="2">
    <location>
        <begin position="243"/>
        <end position="445"/>
    </location>
</feature>
<dbReference type="Pfam" id="PF01656">
    <property type="entry name" value="CbiA"/>
    <property type="match status" value="1"/>
</dbReference>
<dbReference type="GO" id="GO:0005829">
    <property type="term" value="C:cytosol"/>
    <property type="evidence" value="ECO:0007669"/>
    <property type="project" value="TreeGrafter"/>
</dbReference>
<feature type="compositionally biased region" description="Basic and acidic residues" evidence="1">
    <location>
        <begin position="1"/>
        <end position="12"/>
    </location>
</feature>
<name>A0A132PM97_9MYCO</name>
<dbReference type="SUPFAM" id="SSF52540">
    <property type="entry name" value="P-loop containing nucleoside triphosphate hydrolases"/>
    <property type="match status" value="1"/>
</dbReference>
<dbReference type="GO" id="GO:0051782">
    <property type="term" value="P:negative regulation of cell division"/>
    <property type="evidence" value="ECO:0007669"/>
    <property type="project" value="TreeGrafter"/>
</dbReference>
<dbReference type="GO" id="GO:0016887">
    <property type="term" value="F:ATP hydrolysis activity"/>
    <property type="evidence" value="ECO:0007669"/>
    <property type="project" value="TreeGrafter"/>
</dbReference>
<dbReference type="Proteomes" id="UP000070612">
    <property type="component" value="Unassembled WGS sequence"/>
</dbReference>
<dbReference type="InterPro" id="IPR002586">
    <property type="entry name" value="CobQ/CobB/MinD/ParA_Nub-bd_dom"/>
</dbReference>
<dbReference type="Gene3D" id="3.40.50.300">
    <property type="entry name" value="P-loop containing nucleotide triphosphate hydrolases"/>
    <property type="match status" value="1"/>
</dbReference>
<dbReference type="PATRIC" id="fig|59750.3.peg.6976"/>
<dbReference type="GO" id="GO:0005524">
    <property type="term" value="F:ATP binding"/>
    <property type="evidence" value="ECO:0007669"/>
    <property type="project" value="TreeGrafter"/>
</dbReference>
<gene>
    <name evidence="3" type="ORF">AFM11_14340</name>
</gene>
<accession>A0A132PM97</accession>
<dbReference type="RefSeq" id="WP_067849794.1">
    <property type="nucleotide sequence ID" value="NZ_LGTW01000008.1"/>
</dbReference>
<dbReference type="PANTHER" id="PTHR43384">
    <property type="entry name" value="SEPTUM SITE-DETERMINING PROTEIN MIND HOMOLOG, CHLOROPLASTIC-RELATED"/>
    <property type="match status" value="1"/>
</dbReference>
<keyword evidence="4" id="KW-1185">Reference proteome</keyword>
<feature type="compositionally biased region" description="Pro residues" evidence="1">
    <location>
        <begin position="129"/>
        <end position="152"/>
    </location>
</feature>
<dbReference type="EMBL" id="LGTW01000008">
    <property type="protein sequence ID" value="KWX23461.1"/>
    <property type="molecule type" value="Genomic_DNA"/>
</dbReference>
<dbReference type="InterPro" id="IPR027417">
    <property type="entry name" value="P-loop_NTPase"/>
</dbReference>
<dbReference type="InterPro" id="IPR050625">
    <property type="entry name" value="ParA/MinD_ATPase"/>
</dbReference>
<dbReference type="GO" id="GO:0009898">
    <property type="term" value="C:cytoplasmic side of plasma membrane"/>
    <property type="evidence" value="ECO:0007669"/>
    <property type="project" value="TreeGrafter"/>
</dbReference>
<evidence type="ECO:0000256" key="1">
    <source>
        <dbReference type="SAM" id="MobiDB-lite"/>
    </source>
</evidence>
<evidence type="ECO:0000313" key="4">
    <source>
        <dbReference type="Proteomes" id="UP000070612"/>
    </source>
</evidence>
<evidence type="ECO:0000313" key="3">
    <source>
        <dbReference type="EMBL" id="KWX23461.1"/>
    </source>
</evidence>
<feature type="compositionally biased region" description="Pro residues" evidence="1">
    <location>
        <begin position="37"/>
        <end position="49"/>
    </location>
</feature>
<organism evidence="3 4">
    <name type="scientific">Mycolicibacterium wolinskyi</name>
    <dbReference type="NCBI Taxonomy" id="59750"/>
    <lineage>
        <taxon>Bacteria</taxon>
        <taxon>Bacillati</taxon>
        <taxon>Actinomycetota</taxon>
        <taxon>Actinomycetes</taxon>
        <taxon>Mycobacteriales</taxon>
        <taxon>Mycobacteriaceae</taxon>
        <taxon>Mycolicibacterium</taxon>
    </lineage>
</organism>
<protein>
    <submittedName>
        <fullName evidence="3">ATPase</fullName>
    </submittedName>
</protein>
<dbReference type="STRING" id="59750.AWC31_18480"/>
<feature type="region of interest" description="Disordered" evidence="1">
    <location>
        <begin position="1"/>
        <end position="177"/>
    </location>
</feature>
<dbReference type="AlphaFoldDB" id="A0A132PM97"/>
<reference evidence="3 4" key="1">
    <citation type="submission" date="2015-07" db="EMBL/GenBank/DDBJ databases">
        <title>A draft genome sequence of Mycobacterium wolinskyi.</title>
        <authorList>
            <person name="de Man T.J."/>
            <person name="Perry K.A."/>
            <person name="Coulliette A.D."/>
            <person name="Jensen B."/>
            <person name="Toney N.C."/>
            <person name="Limbago B.M."/>
            <person name="Noble-Wang J."/>
        </authorList>
    </citation>
    <scope>NUCLEOTIDE SEQUENCE [LARGE SCALE GENOMIC DNA]</scope>
    <source>
        <strain evidence="3 4">CDC_01</strain>
    </source>
</reference>
<evidence type="ECO:0000259" key="2">
    <source>
        <dbReference type="Pfam" id="PF01656"/>
    </source>
</evidence>
<comment type="caution">
    <text evidence="3">The sequence shown here is derived from an EMBL/GenBank/DDBJ whole genome shotgun (WGS) entry which is preliminary data.</text>
</comment>